<dbReference type="Pfam" id="PF05679">
    <property type="entry name" value="CHGN"/>
    <property type="match status" value="1"/>
</dbReference>
<comment type="similarity">
    <text evidence="2 9">Belongs to the chondroitin N-acetylgalactosaminyltransferase family.</text>
</comment>
<accession>A0ABY6K4L3</accession>
<comment type="subcellular location">
    <subcellularLocation>
        <location evidence="1 9">Golgi apparatus</location>
        <location evidence="1 9">Golgi stack membrane</location>
        <topology evidence="1 9">Single-pass type II membrane protein</topology>
    </subcellularLocation>
</comment>
<keyword evidence="7 9" id="KW-0333">Golgi apparatus</keyword>
<evidence type="ECO:0000256" key="10">
    <source>
        <dbReference type="SAM" id="MobiDB-lite"/>
    </source>
</evidence>
<sequence length="768" mass="87162">MNVCPTPSVAILIEVLLLRLSAIMEHEHWGCYARDMFLSRFLLHSAKLLAKVMFLPGPRRLPCSQFLLGILLGFLVASLLRPLAAPCAPSTHQPLLSELPHEDPQTSTTSSSDDQQESLLFVGVMTAQKFLDSRAKAVYETWGQTVPGRIMFFSSEGTQSRTLPVLGLPGVDDSYPPQKKSFLMFKYMHDHLLDKYEWFMRADDDVYVRMDQLGAMLRTVNSSKPQFLGQAGTGNKEELGQLSLERDDNFCMGGPGMILSRETLRHFAPHIRHCLKNLLSTHEDVEVGRCIKRFVNIPCTWSYEMQSIFYHSFSGEGMFEGRLKKRNIQRAVTMHPIKSPPRMYRLHSHFLGQLTQDLRHKSNQVHQQIYEAMKHLQGEPLPAIQSPFFLGNTSILGLSPSLTKDFPQTSEDEAYLQQAFNDTVLEIMETVNKFSKQRGRTIDFQTILYGYMRLNPLYGVDYILDLLLTYRKYRGKKMTVPVRRHAYLQQAFSQPEVREVFGGGSQYATVGIPAPGGPAPTQGPSTEINFVLPLSGRLATFQRFLKNFEQVCLIPQERVSLAVVLVGGEESDAIKKTFEDFQRRYPHYALRLVEESRGTFSRALALEIGANLFPHDALLAFIDVDIIMSDRDVLQRIRLNTLKGRQAYFPVVFSEYDPKYVLGNERVYWRQFGYGIASLYHADLRAAGGFDRSIEGWGKEDVDLFSKVVRSNLTAFRAPDPGLIHIFHPIHCSPNLPPTQLEMCRGSRLSSLASTRDLAKQLLPQLQP</sequence>
<keyword evidence="6" id="KW-1133">Transmembrane helix</keyword>
<keyword evidence="8" id="KW-0472">Membrane</keyword>
<dbReference type="Gene3D" id="3.90.550.10">
    <property type="entry name" value="Spore Coat Polysaccharide Biosynthesis Protein SpsA, Chain A"/>
    <property type="match status" value="1"/>
</dbReference>
<gene>
    <name evidence="12" type="ORF">LAZ67_2004451</name>
</gene>
<evidence type="ECO:0000256" key="8">
    <source>
        <dbReference type="ARBA" id="ARBA00023136"/>
    </source>
</evidence>
<dbReference type="PANTHER" id="PTHR12369:SF11">
    <property type="entry name" value="HEXOSYLTRANSFERASE"/>
    <property type="match status" value="1"/>
</dbReference>
<evidence type="ECO:0000256" key="11">
    <source>
        <dbReference type="SAM" id="SignalP"/>
    </source>
</evidence>
<evidence type="ECO:0000313" key="13">
    <source>
        <dbReference type="Proteomes" id="UP001235939"/>
    </source>
</evidence>
<dbReference type="PANTHER" id="PTHR12369">
    <property type="entry name" value="CHONDROITIN SYNTHASE"/>
    <property type="match status" value="1"/>
</dbReference>
<evidence type="ECO:0000256" key="3">
    <source>
        <dbReference type="ARBA" id="ARBA00022679"/>
    </source>
</evidence>
<dbReference type="InterPro" id="IPR008428">
    <property type="entry name" value="Chond_GalNAc"/>
</dbReference>
<evidence type="ECO:0000256" key="9">
    <source>
        <dbReference type="RuleBase" id="RU364016"/>
    </source>
</evidence>
<evidence type="ECO:0000256" key="5">
    <source>
        <dbReference type="ARBA" id="ARBA00022968"/>
    </source>
</evidence>
<keyword evidence="4" id="KW-0812">Transmembrane</keyword>
<evidence type="ECO:0000256" key="4">
    <source>
        <dbReference type="ARBA" id="ARBA00022692"/>
    </source>
</evidence>
<keyword evidence="5 9" id="KW-0735">Signal-anchor</keyword>
<keyword evidence="3 9" id="KW-0808">Transferase</keyword>
<evidence type="ECO:0000313" key="12">
    <source>
        <dbReference type="EMBL" id="UYV63520.1"/>
    </source>
</evidence>
<dbReference type="EC" id="2.4.1.-" evidence="9"/>
<evidence type="ECO:0000256" key="2">
    <source>
        <dbReference type="ARBA" id="ARBA00009239"/>
    </source>
</evidence>
<name>A0ABY6K4L3_9ARAC</name>
<proteinExistence type="inferred from homology"/>
<keyword evidence="13" id="KW-1185">Reference proteome</keyword>
<reference evidence="12 13" key="1">
    <citation type="submission" date="2022-01" db="EMBL/GenBank/DDBJ databases">
        <title>A chromosomal length assembly of Cordylochernes scorpioides.</title>
        <authorList>
            <person name="Zeh D."/>
            <person name="Zeh J."/>
        </authorList>
    </citation>
    <scope>NUCLEOTIDE SEQUENCE [LARGE SCALE GENOMIC DNA]</scope>
    <source>
        <strain evidence="12">IN4F17</strain>
        <tissue evidence="12">Whole Body</tissue>
    </source>
</reference>
<protein>
    <recommendedName>
        <fullName evidence="9">Hexosyltransferase</fullName>
        <ecNumber evidence="9">2.4.1.-</ecNumber>
    </recommendedName>
</protein>
<dbReference type="InterPro" id="IPR051227">
    <property type="entry name" value="CS_glycosyltransferase"/>
</dbReference>
<keyword evidence="11" id="KW-0732">Signal</keyword>
<evidence type="ECO:0000256" key="6">
    <source>
        <dbReference type="ARBA" id="ARBA00022989"/>
    </source>
</evidence>
<dbReference type="SUPFAM" id="SSF53448">
    <property type="entry name" value="Nucleotide-diphospho-sugar transferases"/>
    <property type="match status" value="2"/>
</dbReference>
<feature type="signal peptide" evidence="11">
    <location>
        <begin position="1"/>
        <end position="33"/>
    </location>
</feature>
<evidence type="ECO:0000256" key="7">
    <source>
        <dbReference type="ARBA" id="ARBA00023034"/>
    </source>
</evidence>
<dbReference type="EMBL" id="CP092864">
    <property type="protein sequence ID" value="UYV63520.1"/>
    <property type="molecule type" value="Genomic_DNA"/>
</dbReference>
<dbReference type="InterPro" id="IPR029044">
    <property type="entry name" value="Nucleotide-diphossugar_trans"/>
</dbReference>
<dbReference type="Proteomes" id="UP001235939">
    <property type="component" value="Chromosome 02"/>
</dbReference>
<feature type="chain" id="PRO_5046958707" description="Hexosyltransferase" evidence="11">
    <location>
        <begin position="34"/>
        <end position="768"/>
    </location>
</feature>
<feature type="region of interest" description="Disordered" evidence="10">
    <location>
        <begin position="94"/>
        <end position="115"/>
    </location>
</feature>
<organism evidence="12 13">
    <name type="scientific">Cordylochernes scorpioides</name>
    <dbReference type="NCBI Taxonomy" id="51811"/>
    <lineage>
        <taxon>Eukaryota</taxon>
        <taxon>Metazoa</taxon>
        <taxon>Ecdysozoa</taxon>
        <taxon>Arthropoda</taxon>
        <taxon>Chelicerata</taxon>
        <taxon>Arachnida</taxon>
        <taxon>Pseudoscorpiones</taxon>
        <taxon>Cheliferoidea</taxon>
        <taxon>Chernetidae</taxon>
        <taxon>Cordylochernes</taxon>
    </lineage>
</organism>
<dbReference type="Gene3D" id="3.90.550.50">
    <property type="match status" value="1"/>
</dbReference>
<evidence type="ECO:0000256" key="1">
    <source>
        <dbReference type="ARBA" id="ARBA00004447"/>
    </source>
</evidence>